<dbReference type="InterPro" id="IPR015422">
    <property type="entry name" value="PyrdxlP-dep_Trfase_small"/>
</dbReference>
<dbReference type="GO" id="GO:0042286">
    <property type="term" value="F:glutamate-1-semialdehyde 2,1-aminomutase activity"/>
    <property type="evidence" value="ECO:0007669"/>
    <property type="project" value="UniProtKB-EC"/>
</dbReference>
<evidence type="ECO:0000313" key="12">
    <source>
        <dbReference type="Proteomes" id="UP000565723"/>
    </source>
</evidence>
<dbReference type="GO" id="GO:0006779">
    <property type="term" value="P:porphyrin-containing compound biosynthetic process"/>
    <property type="evidence" value="ECO:0007669"/>
    <property type="project" value="UniProtKB-KW"/>
</dbReference>
<gene>
    <name evidence="11" type="ORF">HW564_08630</name>
</gene>
<dbReference type="Gene3D" id="3.40.640.10">
    <property type="entry name" value="Type I PLP-dependent aspartate aminotransferase-like (Major domain)"/>
    <property type="match status" value="1"/>
</dbReference>
<sequence length="429" mass="46107">MMNQDLSTRARASLPGGVSHELRYRDPYPVFIDRAQGGEKWDVEGRRYIDFKMGSASQMLGHCHPAIVEAIQKQAERSVFSADCHTREIEWAEWVNRLYPSADRTRFTASGTESTMLALRLGRAYSGKDHVLRVEGHFHGWHDHALKGAKPGSDQVPSLGIPDAINDLIHICAADPQAMESALQDDRIGTVIIEASGANYGCVPLATDTLRALHDVVRAAGVVLIFDEIITGFRWSPGGRQARDGIVPDLTTLAKVVTGGLPGGAICGRADIMELLNNATVRNGFGPAVSHKGTFNGSPLIAAAACAAMPLLANGEAQAQADAMAERMRDGMNAAMKRQGVAGIAYGDSSIFHVFFGRDRLDGLGPAEIRGLPKPLVKAYRDGMLSRGVDMMAYTSGLTSSAHTPELIDEALLAFDDTLSEMIRDGALT</sequence>
<comment type="caution">
    <text evidence="11">The sequence shown here is derived from an EMBL/GenBank/DDBJ whole genome shotgun (WGS) entry which is preliminary data.</text>
</comment>
<evidence type="ECO:0000256" key="7">
    <source>
        <dbReference type="ARBA" id="ARBA00023235"/>
    </source>
</evidence>
<comment type="similarity">
    <text evidence="3">Belongs to the class-III pyridoxal-phosphate-dependent aminotransferase family. HemL subfamily.</text>
</comment>
<dbReference type="OMA" id="RMYTSMA"/>
<dbReference type="Pfam" id="PF00202">
    <property type="entry name" value="Aminotran_3"/>
    <property type="match status" value="1"/>
</dbReference>
<keyword evidence="7" id="KW-0413">Isomerase</keyword>
<dbReference type="InterPro" id="IPR015421">
    <property type="entry name" value="PyrdxlP-dep_Trfase_major"/>
</dbReference>
<keyword evidence="8" id="KW-0627">Porphyrin biosynthesis</keyword>
<organism evidence="11 12">
    <name type="scientific">Ruegeria pomeroyi</name>
    <dbReference type="NCBI Taxonomy" id="89184"/>
    <lineage>
        <taxon>Bacteria</taxon>
        <taxon>Pseudomonadati</taxon>
        <taxon>Pseudomonadota</taxon>
        <taxon>Alphaproteobacteria</taxon>
        <taxon>Rhodobacterales</taxon>
        <taxon>Roseobacteraceae</taxon>
        <taxon>Ruegeria</taxon>
    </lineage>
</organism>
<dbReference type="FunFam" id="3.40.640.10:FF:000021">
    <property type="entry name" value="Glutamate-1-semialdehyde 2,1-aminomutase"/>
    <property type="match status" value="1"/>
</dbReference>
<evidence type="ECO:0000313" key="11">
    <source>
        <dbReference type="EMBL" id="NVK96977.1"/>
    </source>
</evidence>
<keyword evidence="11" id="KW-0808">Transferase</keyword>
<dbReference type="EMBL" id="JABXIY010000023">
    <property type="protein sequence ID" value="NVK96977.1"/>
    <property type="molecule type" value="Genomic_DNA"/>
</dbReference>
<comment type="cofactor">
    <cofactor evidence="1">
        <name>pyridoxal 5'-phosphate</name>
        <dbReference type="ChEBI" id="CHEBI:597326"/>
    </cofactor>
</comment>
<dbReference type="GO" id="GO:0030170">
    <property type="term" value="F:pyridoxal phosphate binding"/>
    <property type="evidence" value="ECO:0007669"/>
    <property type="project" value="InterPro"/>
</dbReference>
<reference evidence="11 12" key="1">
    <citation type="journal article" date="2020" name="Proc. Natl. Acad. Sci. U.S.A.">
        <title>Ecological drivers of bacterial community assembly in synthetic phycospheres.</title>
        <authorList>
            <person name="Fu H."/>
            <person name="Uchimiya M."/>
            <person name="Gore J."/>
            <person name="Moran M.A."/>
        </authorList>
    </citation>
    <scope>NUCLEOTIDE SEQUENCE [LARGE SCALE GENOMIC DNA]</scope>
    <source>
        <strain evidence="11">HF-Din03</strain>
    </source>
</reference>
<dbReference type="PANTHER" id="PTHR43713:SF3">
    <property type="entry name" value="GLUTAMATE-1-SEMIALDEHYDE 2,1-AMINOMUTASE 1, CHLOROPLASTIC-RELATED"/>
    <property type="match status" value="1"/>
</dbReference>
<dbReference type="Gene3D" id="3.90.1150.10">
    <property type="entry name" value="Aspartate Aminotransferase, domain 1"/>
    <property type="match status" value="1"/>
</dbReference>
<evidence type="ECO:0000256" key="6">
    <source>
        <dbReference type="ARBA" id="ARBA00022898"/>
    </source>
</evidence>
<dbReference type="InterPro" id="IPR015424">
    <property type="entry name" value="PyrdxlP-dep_Trfase"/>
</dbReference>
<evidence type="ECO:0000256" key="1">
    <source>
        <dbReference type="ARBA" id="ARBA00001933"/>
    </source>
</evidence>
<evidence type="ECO:0000256" key="8">
    <source>
        <dbReference type="ARBA" id="ARBA00023244"/>
    </source>
</evidence>
<evidence type="ECO:0000256" key="4">
    <source>
        <dbReference type="ARBA" id="ARBA00012143"/>
    </source>
</evidence>
<dbReference type="GO" id="GO:0008483">
    <property type="term" value="F:transaminase activity"/>
    <property type="evidence" value="ECO:0007669"/>
    <property type="project" value="UniProtKB-KW"/>
</dbReference>
<dbReference type="PROSITE" id="PS00600">
    <property type="entry name" value="AA_TRANSFER_CLASS_3"/>
    <property type="match status" value="1"/>
</dbReference>
<comment type="pathway">
    <text evidence="2">Porphyrin-containing compound metabolism; protoporphyrin-IX biosynthesis; 5-aminolevulinate from L-glutamyl-tRNA(Glu): step 2/2.</text>
</comment>
<protein>
    <recommendedName>
        <fullName evidence="5">Glutamate-1-semialdehyde 2,1-aminomutase</fullName>
        <ecNumber evidence="4">5.4.3.8</ecNumber>
    </recommendedName>
    <alternativeName>
        <fullName evidence="9">Glutamate-1-semialdehyde aminotransferase</fullName>
    </alternativeName>
</protein>
<name>A0A850LGV9_9RHOB</name>
<evidence type="ECO:0000256" key="10">
    <source>
        <dbReference type="RuleBase" id="RU003560"/>
    </source>
</evidence>
<dbReference type="RefSeq" id="WP_011242089.1">
    <property type="nucleotide sequence ID" value="NZ_JABXIY010000023.1"/>
</dbReference>
<dbReference type="AlphaFoldDB" id="A0A850LGV9"/>
<dbReference type="Proteomes" id="UP000565723">
    <property type="component" value="Unassembled WGS sequence"/>
</dbReference>
<dbReference type="InterPro" id="IPR005814">
    <property type="entry name" value="Aminotrans_3"/>
</dbReference>
<evidence type="ECO:0000256" key="2">
    <source>
        <dbReference type="ARBA" id="ARBA00004819"/>
    </source>
</evidence>
<dbReference type="SUPFAM" id="SSF53383">
    <property type="entry name" value="PLP-dependent transferases"/>
    <property type="match status" value="1"/>
</dbReference>
<evidence type="ECO:0000256" key="5">
    <source>
        <dbReference type="ARBA" id="ARBA00015416"/>
    </source>
</evidence>
<accession>A0A850LGV9</accession>
<keyword evidence="6 10" id="KW-0663">Pyridoxal phosphate</keyword>
<dbReference type="EC" id="5.4.3.8" evidence="4"/>
<dbReference type="PANTHER" id="PTHR43713">
    <property type="entry name" value="GLUTAMATE-1-SEMIALDEHYDE 2,1-AMINOMUTASE"/>
    <property type="match status" value="1"/>
</dbReference>
<evidence type="ECO:0000256" key="9">
    <source>
        <dbReference type="ARBA" id="ARBA00031365"/>
    </source>
</evidence>
<dbReference type="InterPro" id="IPR049704">
    <property type="entry name" value="Aminotrans_3_PPA_site"/>
</dbReference>
<keyword evidence="11" id="KW-0032">Aminotransferase</keyword>
<proteinExistence type="inferred from homology"/>
<evidence type="ECO:0000256" key="3">
    <source>
        <dbReference type="ARBA" id="ARBA00008981"/>
    </source>
</evidence>